<reference evidence="1 2" key="1">
    <citation type="submission" date="2016-10" db="EMBL/GenBank/DDBJ databases">
        <authorList>
            <person name="de Groot N.N."/>
        </authorList>
    </citation>
    <scope>NUCLEOTIDE SEQUENCE [LARGE SCALE GENOMIC DNA]</scope>
    <source>
        <strain evidence="1 2">DSM 21228</strain>
    </source>
</reference>
<gene>
    <name evidence="1" type="ORF">SAMN05660964_01184</name>
</gene>
<dbReference type="AlphaFoldDB" id="A0A1H3ZHY9"/>
<dbReference type="Gene3D" id="3.40.50.2000">
    <property type="entry name" value="Glycogen Phosphorylase B"/>
    <property type="match status" value="1"/>
</dbReference>
<sequence length="378" mass="41876">MRLNLMITMTGHIMKHIVVDITAHGFGHVAQTAAVLNALDGSNIRFTIRSSAAETVLRERIRHPFTLIPYQQDTGMLMHDALRVDAAASMRWYADFHATYSTRKTQAAVELERLQPDLLFANVPYLSLDAAGELGTPAIALCSLNWADVFHSYCNALPGADKIRDQILHAYAQAEIFLQPTPSMDMHTMLHTHPIAPIAAIGQRKPEWLREASGMPAHTRFVLVALGGLGMEYPLAHWPQLPDVCWIFPDTALTQARADFIPASLFGLDYVDLLASCDVVMTKTGYGTQTEAVVNQVPTLCITRHGWPEEPNLPHWHTQHGEVSFTDWRTIQAGDFGKHITALLETTWHKPFVVPTGARDAAAVLQQQISPMPATVLV</sequence>
<dbReference type="PANTHER" id="PTHR38134:SF2">
    <property type="entry name" value="GALACTOKINASE"/>
    <property type="match status" value="1"/>
</dbReference>
<dbReference type="PANTHER" id="PTHR38134">
    <property type="entry name" value="SLR1395 PROTEIN"/>
    <property type="match status" value="1"/>
</dbReference>
<evidence type="ECO:0000313" key="2">
    <source>
        <dbReference type="Proteomes" id="UP000199397"/>
    </source>
</evidence>
<dbReference type="Proteomes" id="UP000199397">
    <property type="component" value="Unassembled WGS sequence"/>
</dbReference>
<organism evidence="1 2">
    <name type="scientific">Thiothrix caldifontis</name>
    <dbReference type="NCBI Taxonomy" id="525918"/>
    <lineage>
        <taxon>Bacteria</taxon>
        <taxon>Pseudomonadati</taxon>
        <taxon>Pseudomonadota</taxon>
        <taxon>Gammaproteobacteria</taxon>
        <taxon>Thiotrichales</taxon>
        <taxon>Thiotrichaceae</taxon>
        <taxon>Thiothrix</taxon>
    </lineage>
</organism>
<proteinExistence type="predicted"/>
<protein>
    <recommendedName>
        <fullName evidence="3">UDP:flavonoid glycosyltransferase YjiC, YdhE family</fullName>
    </recommendedName>
</protein>
<name>A0A1H3ZHY9_9GAMM</name>
<accession>A0A1H3ZHY9</accession>
<evidence type="ECO:0008006" key="3">
    <source>
        <dbReference type="Google" id="ProtNLM"/>
    </source>
</evidence>
<keyword evidence="2" id="KW-1185">Reference proteome</keyword>
<dbReference type="InterPro" id="IPR053205">
    <property type="entry name" value="GHMP_kinase_L-arabinokinase"/>
</dbReference>
<dbReference type="EMBL" id="FNQP01000005">
    <property type="protein sequence ID" value="SEA23277.1"/>
    <property type="molecule type" value="Genomic_DNA"/>
</dbReference>
<dbReference type="STRING" id="525918.SAMN05660964_01184"/>
<dbReference type="SUPFAM" id="SSF53756">
    <property type="entry name" value="UDP-Glycosyltransferase/glycogen phosphorylase"/>
    <property type="match status" value="1"/>
</dbReference>
<evidence type="ECO:0000313" key="1">
    <source>
        <dbReference type="EMBL" id="SEA23277.1"/>
    </source>
</evidence>